<dbReference type="Pfam" id="PF01884">
    <property type="entry name" value="PcrB"/>
    <property type="match status" value="1"/>
</dbReference>
<comment type="caution">
    <text evidence="9">Lacks conserved residue(s) required for the propagation of feature annotation.</text>
</comment>
<evidence type="ECO:0000256" key="9">
    <source>
        <dbReference type="HAMAP-Rule" id="MF_00112"/>
    </source>
</evidence>
<keyword evidence="1 9" id="KW-0444">Lipid biosynthesis</keyword>
<dbReference type="NCBIfam" id="TIGR01769">
    <property type="entry name" value="GGGP"/>
    <property type="match status" value="1"/>
</dbReference>
<accession>A0ABM7VHC0</accession>
<dbReference type="EMBL" id="AP025292">
    <property type="protein sequence ID" value="BDD00359.1"/>
    <property type="molecule type" value="Genomic_DNA"/>
</dbReference>
<dbReference type="NCBIfam" id="TIGR01768">
    <property type="entry name" value="GGGP-family"/>
    <property type="match status" value="1"/>
</dbReference>
<keyword evidence="11" id="KW-1185">Reference proteome</keyword>
<dbReference type="EC" id="2.5.1.41" evidence="9"/>
<dbReference type="PANTHER" id="PTHR40029:SF2">
    <property type="entry name" value="HEPTAPRENYLGLYCERYL PHOSPHATE SYNTHASE"/>
    <property type="match status" value="1"/>
</dbReference>
<dbReference type="InterPro" id="IPR010946">
    <property type="entry name" value="GGGP_synth"/>
</dbReference>
<dbReference type="PANTHER" id="PTHR40029">
    <property type="match status" value="1"/>
</dbReference>
<reference evidence="10 11" key="1">
    <citation type="submission" date="2021-12" db="EMBL/GenBank/DDBJ databases">
        <title>Genome sequencing of bacteria with rrn-lacking chromosome and rrn-plasmid.</title>
        <authorList>
            <person name="Anda M."/>
            <person name="Iwasaki W."/>
        </authorList>
    </citation>
    <scope>NUCLEOTIDE SEQUENCE [LARGE SCALE GENOMIC DNA]</scope>
    <source>
        <strain evidence="10 11">NBRC 101262</strain>
    </source>
</reference>
<dbReference type="InterPro" id="IPR038597">
    <property type="entry name" value="GGGP/HepGP_synthase_sf"/>
</dbReference>
<dbReference type="Gene3D" id="3.20.20.390">
    <property type="entry name" value="FMN-linked oxidoreductases"/>
    <property type="match status" value="1"/>
</dbReference>
<evidence type="ECO:0000313" key="11">
    <source>
        <dbReference type="Proteomes" id="UP001354989"/>
    </source>
</evidence>
<evidence type="ECO:0000256" key="5">
    <source>
        <dbReference type="ARBA" id="ARBA00023098"/>
    </source>
</evidence>
<keyword evidence="2 9" id="KW-0808">Transferase</keyword>
<name>A0ABM7VHC0_9BACT</name>
<evidence type="ECO:0000256" key="4">
    <source>
        <dbReference type="ARBA" id="ARBA00022842"/>
    </source>
</evidence>
<comment type="similarity">
    <text evidence="9">Belongs to the GGGP/HepGP synthase family. Group II subfamily.</text>
</comment>
<gene>
    <name evidence="10" type="primary">pcrB</name>
    <name evidence="10" type="ORF">PEPS_26390</name>
</gene>
<dbReference type="CDD" id="cd02812">
    <property type="entry name" value="PcrB_like"/>
    <property type="match status" value="1"/>
</dbReference>
<sequence length="259" mass="28394">MDFPILKQIQQQSQAQHPMLAVLIDPDKAQDQEALRPLIQHCNQHQVDFIFVGGSTVQKGHTSQTVQFIKENTKIPVLLFPGHSNQICEQADALLFLSLISGRNPEFLIGHHIKAAQTLRKWQMETIPTGYLLIDGGRITSVAAVSQTIPLPADQAELIASTALAGTLLGMKLIYLEAGSGALQAVTEEVISLSKQQLDVPLIVGGGINNAEKAQRAWQAGADIIVMGNSLEQTPDLLPKIIEIRQNFREKTEIQPNIY</sequence>
<keyword evidence="7 9" id="KW-1208">Phospholipid metabolism</keyword>
<evidence type="ECO:0000256" key="2">
    <source>
        <dbReference type="ARBA" id="ARBA00022679"/>
    </source>
</evidence>
<dbReference type="SUPFAM" id="SSF51395">
    <property type="entry name" value="FMN-linked oxidoreductases"/>
    <property type="match status" value="1"/>
</dbReference>
<feature type="binding site" evidence="9">
    <location>
        <begin position="175"/>
        <end position="181"/>
    </location>
    <ligand>
        <name>sn-glycerol 1-phosphate</name>
        <dbReference type="ChEBI" id="CHEBI:57685"/>
    </ligand>
</feature>
<organism evidence="10 11">
    <name type="scientific">Persicobacter psychrovividus</name>
    <dbReference type="NCBI Taxonomy" id="387638"/>
    <lineage>
        <taxon>Bacteria</taxon>
        <taxon>Pseudomonadati</taxon>
        <taxon>Bacteroidota</taxon>
        <taxon>Cytophagia</taxon>
        <taxon>Cytophagales</taxon>
        <taxon>Persicobacteraceae</taxon>
        <taxon>Persicobacter</taxon>
    </lineage>
</organism>
<evidence type="ECO:0000256" key="7">
    <source>
        <dbReference type="ARBA" id="ARBA00023264"/>
    </source>
</evidence>
<protein>
    <recommendedName>
        <fullName evidence="9">Geranylgeranylglyceryl phosphate synthase</fullName>
        <shortName evidence="9">GGGP synthase</shortName>
        <shortName evidence="9">GGGPS</shortName>
        <ecNumber evidence="9">2.5.1.41</ecNumber>
    </recommendedName>
    <alternativeName>
        <fullName evidence="9">(S)-3-O-geranylgeranylglyceryl phosphate synthase</fullName>
    </alternativeName>
    <alternativeName>
        <fullName evidence="9">Phosphoglycerol geranylgeranyltransferase</fullName>
    </alternativeName>
</protein>
<feature type="binding site" evidence="9">
    <location>
        <position position="25"/>
    </location>
    <ligand>
        <name>Mg(2+)</name>
        <dbReference type="ChEBI" id="CHEBI:18420"/>
    </ligand>
</feature>
<proteinExistence type="inferred from homology"/>
<keyword evidence="6 9" id="KW-0594">Phospholipid biosynthesis</keyword>
<dbReference type="HAMAP" id="MF_00112">
    <property type="entry name" value="GGGP_HepGP_synthase"/>
    <property type="match status" value="1"/>
</dbReference>
<keyword evidence="4 9" id="KW-0460">Magnesium</keyword>
<dbReference type="InterPro" id="IPR008205">
    <property type="entry name" value="GGGP_HepGP_synthase"/>
</dbReference>
<evidence type="ECO:0000256" key="3">
    <source>
        <dbReference type="ARBA" id="ARBA00022723"/>
    </source>
</evidence>
<dbReference type="NCBIfam" id="NF003198">
    <property type="entry name" value="PRK04169.1-2"/>
    <property type="match status" value="1"/>
</dbReference>
<dbReference type="RefSeq" id="WP_338397282.1">
    <property type="nucleotide sequence ID" value="NZ_AP025292.1"/>
</dbReference>
<dbReference type="Proteomes" id="UP001354989">
    <property type="component" value="Chromosome"/>
</dbReference>
<dbReference type="InterPro" id="IPR039074">
    <property type="entry name" value="GGGP/HepGP_synthase_I"/>
</dbReference>
<evidence type="ECO:0000256" key="6">
    <source>
        <dbReference type="ARBA" id="ARBA00023209"/>
    </source>
</evidence>
<comment type="catalytic activity">
    <reaction evidence="8 9">
        <text>sn-glycerol 1-phosphate + (2E,6E,10E)-geranylgeranyl diphosphate = sn-3-O-(geranylgeranyl)glycerol 1-phosphate + diphosphate</text>
        <dbReference type="Rhea" id="RHEA:23404"/>
        <dbReference type="ChEBI" id="CHEBI:33019"/>
        <dbReference type="ChEBI" id="CHEBI:57677"/>
        <dbReference type="ChEBI" id="CHEBI:57685"/>
        <dbReference type="ChEBI" id="CHEBI:58756"/>
        <dbReference type="EC" id="2.5.1.41"/>
    </reaction>
</comment>
<feature type="binding site" evidence="9">
    <location>
        <position position="55"/>
    </location>
    <ligand>
        <name>Mg(2+)</name>
        <dbReference type="ChEBI" id="CHEBI:18420"/>
    </ligand>
</feature>
<evidence type="ECO:0000256" key="1">
    <source>
        <dbReference type="ARBA" id="ARBA00022516"/>
    </source>
</evidence>
<feature type="binding site" evidence="9">
    <location>
        <begin position="206"/>
        <end position="207"/>
    </location>
    <ligand>
        <name>sn-glycerol 1-phosphate</name>
        <dbReference type="ChEBI" id="CHEBI:57685"/>
    </ligand>
</feature>
<comment type="cofactor">
    <cofactor evidence="9">
        <name>Mg(2+)</name>
        <dbReference type="ChEBI" id="CHEBI:18420"/>
    </cofactor>
</comment>
<keyword evidence="5 9" id="KW-0443">Lipid metabolism</keyword>
<comment type="function">
    <text evidence="9">Prenyltransferase that catalyzes the transfer of the geranylgeranyl moiety of geranylgeranyl diphosphate (GGPP) to the C3 hydroxyl of sn-glycerol-1-phosphate (G1P).</text>
</comment>
<evidence type="ECO:0000313" key="10">
    <source>
        <dbReference type="EMBL" id="BDD00359.1"/>
    </source>
</evidence>
<keyword evidence="3 9" id="KW-0479">Metal-binding</keyword>
<evidence type="ECO:0000256" key="8">
    <source>
        <dbReference type="ARBA" id="ARBA00047288"/>
    </source>
</evidence>
<feature type="binding site" evidence="9">
    <location>
        <begin position="228"/>
        <end position="229"/>
    </location>
    <ligand>
        <name>sn-glycerol 1-phosphate</name>
        <dbReference type="ChEBI" id="CHEBI:57685"/>
    </ligand>
</feature>